<dbReference type="AlphaFoldDB" id="A0AAN6P0L9"/>
<dbReference type="Gene3D" id="3.50.50.60">
    <property type="entry name" value="FAD/NAD(P)-binding domain"/>
    <property type="match status" value="2"/>
</dbReference>
<dbReference type="GO" id="GO:0016020">
    <property type="term" value="C:membrane"/>
    <property type="evidence" value="ECO:0007669"/>
    <property type="project" value="UniProtKB-SubCell"/>
</dbReference>
<dbReference type="Pfam" id="PF05199">
    <property type="entry name" value="GMC_oxred_C"/>
    <property type="match status" value="1"/>
</dbReference>
<gene>
    <name evidence="10" type="ORF">QBC32DRAFT_361129</name>
</gene>
<keyword evidence="2" id="KW-0285">Flavoprotein</keyword>
<dbReference type="PANTHER" id="PTHR46056">
    <property type="entry name" value="LONG-CHAIN-ALCOHOL OXIDASE"/>
    <property type="match status" value="1"/>
</dbReference>
<accession>A0AAN6P0L9</accession>
<keyword evidence="4" id="KW-0560">Oxidoreductase</keyword>
<feature type="compositionally biased region" description="Polar residues" evidence="6">
    <location>
        <begin position="644"/>
        <end position="653"/>
    </location>
</feature>
<dbReference type="Proteomes" id="UP001303222">
    <property type="component" value="Unassembled WGS sequence"/>
</dbReference>
<dbReference type="InterPro" id="IPR036188">
    <property type="entry name" value="FAD/NAD-bd_sf"/>
</dbReference>
<feature type="chain" id="PRO_5042875733" description="Long-chain-alcohol oxidase" evidence="7">
    <location>
        <begin position="18"/>
        <end position="760"/>
    </location>
</feature>
<feature type="region of interest" description="Disordered" evidence="6">
    <location>
        <begin position="641"/>
        <end position="664"/>
    </location>
</feature>
<protein>
    <recommendedName>
        <fullName evidence="12">Long-chain-alcohol oxidase</fullName>
    </recommendedName>
</protein>
<comment type="similarity">
    <text evidence="1">Belongs to the GMC oxidoreductase family.</text>
</comment>
<evidence type="ECO:0000256" key="6">
    <source>
        <dbReference type="SAM" id="MobiDB-lite"/>
    </source>
</evidence>
<dbReference type="InterPro" id="IPR000172">
    <property type="entry name" value="GMC_OxRdtase_N"/>
</dbReference>
<proteinExistence type="inferred from homology"/>
<evidence type="ECO:0000256" key="3">
    <source>
        <dbReference type="ARBA" id="ARBA00022827"/>
    </source>
</evidence>
<dbReference type="EMBL" id="MU859107">
    <property type="protein sequence ID" value="KAK3953352.1"/>
    <property type="molecule type" value="Genomic_DNA"/>
</dbReference>
<evidence type="ECO:0000256" key="4">
    <source>
        <dbReference type="ARBA" id="ARBA00023002"/>
    </source>
</evidence>
<evidence type="ECO:0000256" key="1">
    <source>
        <dbReference type="ARBA" id="ARBA00010790"/>
    </source>
</evidence>
<organism evidence="10 11">
    <name type="scientific">Pseudoneurospora amorphoporcata</name>
    <dbReference type="NCBI Taxonomy" id="241081"/>
    <lineage>
        <taxon>Eukaryota</taxon>
        <taxon>Fungi</taxon>
        <taxon>Dikarya</taxon>
        <taxon>Ascomycota</taxon>
        <taxon>Pezizomycotina</taxon>
        <taxon>Sordariomycetes</taxon>
        <taxon>Sordariomycetidae</taxon>
        <taxon>Sordariales</taxon>
        <taxon>Sordariaceae</taxon>
        <taxon>Pseudoneurospora</taxon>
    </lineage>
</organism>
<evidence type="ECO:0008006" key="12">
    <source>
        <dbReference type="Google" id="ProtNLM"/>
    </source>
</evidence>
<dbReference type="GO" id="GO:0050660">
    <property type="term" value="F:flavin adenine dinucleotide binding"/>
    <property type="evidence" value="ECO:0007669"/>
    <property type="project" value="InterPro"/>
</dbReference>
<feature type="domain" description="Glucose-methanol-choline oxidoreductase N-terminal" evidence="8">
    <location>
        <begin position="263"/>
        <end position="503"/>
    </location>
</feature>
<comment type="caution">
    <text evidence="10">The sequence shown here is derived from an EMBL/GenBank/DDBJ whole genome shotgun (WGS) entry which is preliminary data.</text>
</comment>
<reference evidence="10" key="1">
    <citation type="journal article" date="2023" name="Mol. Phylogenet. Evol.">
        <title>Genome-scale phylogeny and comparative genomics of the fungal order Sordariales.</title>
        <authorList>
            <person name="Hensen N."/>
            <person name="Bonometti L."/>
            <person name="Westerberg I."/>
            <person name="Brannstrom I.O."/>
            <person name="Guillou S."/>
            <person name="Cros-Aarteil S."/>
            <person name="Calhoun S."/>
            <person name="Haridas S."/>
            <person name="Kuo A."/>
            <person name="Mondo S."/>
            <person name="Pangilinan J."/>
            <person name="Riley R."/>
            <person name="LaButti K."/>
            <person name="Andreopoulos B."/>
            <person name="Lipzen A."/>
            <person name="Chen C."/>
            <person name="Yan M."/>
            <person name="Daum C."/>
            <person name="Ng V."/>
            <person name="Clum A."/>
            <person name="Steindorff A."/>
            <person name="Ohm R.A."/>
            <person name="Martin F."/>
            <person name="Silar P."/>
            <person name="Natvig D.O."/>
            <person name="Lalanne C."/>
            <person name="Gautier V."/>
            <person name="Ament-Velasquez S.L."/>
            <person name="Kruys A."/>
            <person name="Hutchinson M.I."/>
            <person name="Powell A.J."/>
            <person name="Barry K."/>
            <person name="Miller A.N."/>
            <person name="Grigoriev I.V."/>
            <person name="Debuchy R."/>
            <person name="Gladieux P."/>
            <person name="Hiltunen Thoren M."/>
            <person name="Johannesson H."/>
        </authorList>
    </citation>
    <scope>NUCLEOTIDE SEQUENCE</scope>
    <source>
        <strain evidence="10">CBS 626.80</strain>
    </source>
</reference>
<keyword evidence="11" id="KW-1185">Reference proteome</keyword>
<evidence type="ECO:0000256" key="7">
    <source>
        <dbReference type="SAM" id="SignalP"/>
    </source>
</evidence>
<dbReference type="Pfam" id="PF00732">
    <property type="entry name" value="GMC_oxred_N"/>
    <property type="match status" value="1"/>
</dbReference>
<keyword evidence="3" id="KW-0274">FAD</keyword>
<evidence type="ECO:0000256" key="2">
    <source>
        <dbReference type="ARBA" id="ARBA00022630"/>
    </source>
</evidence>
<feature type="active site" description="Proton acceptor" evidence="5">
    <location>
        <position position="693"/>
    </location>
</feature>
<dbReference type="PANTHER" id="PTHR46056:SF12">
    <property type="entry name" value="LONG-CHAIN-ALCOHOL OXIDASE"/>
    <property type="match status" value="1"/>
</dbReference>
<dbReference type="SUPFAM" id="SSF51905">
    <property type="entry name" value="FAD/NAD(P)-binding domain"/>
    <property type="match status" value="1"/>
</dbReference>
<reference evidence="10" key="2">
    <citation type="submission" date="2023-06" db="EMBL/GenBank/DDBJ databases">
        <authorList>
            <consortium name="Lawrence Berkeley National Laboratory"/>
            <person name="Mondo S.J."/>
            <person name="Hensen N."/>
            <person name="Bonometti L."/>
            <person name="Westerberg I."/>
            <person name="Brannstrom I.O."/>
            <person name="Guillou S."/>
            <person name="Cros-Aarteil S."/>
            <person name="Calhoun S."/>
            <person name="Haridas S."/>
            <person name="Kuo A."/>
            <person name="Pangilinan J."/>
            <person name="Riley R."/>
            <person name="Labutti K."/>
            <person name="Andreopoulos B."/>
            <person name="Lipzen A."/>
            <person name="Chen C."/>
            <person name="Yanf M."/>
            <person name="Daum C."/>
            <person name="Ng V."/>
            <person name="Clum A."/>
            <person name="Steindorff A."/>
            <person name="Ohm R."/>
            <person name="Martin F."/>
            <person name="Silar P."/>
            <person name="Natvig D."/>
            <person name="Lalanne C."/>
            <person name="Gautier V."/>
            <person name="Ament-Velasquez S.L."/>
            <person name="Kruys A."/>
            <person name="Hutchinson M.I."/>
            <person name="Powell A.J."/>
            <person name="Barry K."/>
            <person name="Miller A.N."/>
            <person name="Grigoriev I.V."/>
            <person name="Debuchy R."/>
            <person name="Gladieux P."/>
            <person name="Thoren M.H."/>
            <person name="Johannesson H."/>
        </authorList>
    </citation>
    <scope>NUCLEOTIDE SEQUENCE</scope>
    <source>
        <strain evidence="10">CBS 626.80</strain>
    </source>
</reference>
<evidence type="ECO:0000313" key="11">
    <source>
        <dbReference type="Proteomes" id="UP001303222"/>
    </source>
</evidence>
<dbReference type="GO" id="GO:0046577">
    <property type="term" value="F:long-chain-alcohol oxidase activity"/>
    <property type="evidence" value="ECO:0007669"/>
    <property type="project" value="UniProtKB-EC"/>
</dbReference>
<sequence length="760" mass="83272">MWSTRFLLWKSLHMSCAVTLRASFRVLWRVLQGERIRWFLQAVSNKKDDKTQLGIADVEFNEIVNKAQASVVKKPEVEHLTAYLAGRASDDPAFCCAVRRTLSTVPASARNQLGAVLYALTLLLTGYVTPIQDQPLHIRESILRSWATSWFGTSRILFKTFTVIAKVIWLQTSPLFRTVTGFPDVPVNWNPGRTQDFGFLQFDTSINEPATVETDVVVIGSGCGGGVCAKVLAEAGHRVLVVEKGYYFDPSQLPMPREQGGFHLFENNGFVNSVDSSINVVAGSCWGGGGSINWSVSLQTQGYVRKEWSEQHGLPFFESGEYQNCLDRVCEFMGVVSGDDVRQSYRGQKLLDGSRKLGYAAQVCPQNSGGKEHWCGHCHLGCASAEKQGPAVSWLPAAARKGATFMEGFSADRILWDESESSSSSSSWFGFGGGKIKKAVGVEGTWTARDTKGGVTGKRKTRKVVIKAKKVIVAAGTLNSPLILQRSALNNRHIGRNLYLHPVNFLGAYYEDDVKPWEGGIITSVCTAFENLDGQGHGVKLEGTCMLPYTILTQLPWRGALAYKLACLRYRHLNAWISLARDRDTGRVYPDPITGKPSIEYTVSPFDAAHILEGLIALAKIAHVSGATEIDAFLPGVEPFVRSSPGTPSTANSGEPKEEDYDKGVKDPRFESWLKALRERGNAPPYPPYTSAHQMGTCRMSSKPENGVVDPKGRVWGTEGLYVADASVFPSASGVNPMITNMAIADWIARGVVGELGRKR</sequence>
<dbReference type="InterPro" id="IPR007867">
    <property type="entry name" value="GMC_OxRtase_C"/>
</dbReference>
<evidence type="ECO:0000256" key="5">
    <source>
        <dbReference type="PIRSR" id="PIRSR028937-1"/>
    </source>
</evidence>
<evidence type="ECO:0000313" key="10">
    <source>
        <dbReference type="EMBL" id="KAK3953352.1"/>
    </source>
</evidence>
<name>A0AAN6P0L9_9PEZI</name>
<evidence type="ECO:0000259" key="9">
    <source>
        <dbReference type="Pfam" id="PF05199"/>
    </source>
</evidence>
<keyword evidence="7" id="KW-0732">Signal</keyword>
<feature type="domain" description="Glucose-methanol-choline oxidoreductase C-terminal" evidence="9">
    <location>
        <begin position="594"/>
        <end position="745"/>
    </location>
</feature>
<feature type="signal peptide" evidence="7">
    <location>
        <begin position="1"/>
        <end position="17"/>
    </location>
</feature>
<evidence type="ECO:0000259" key="8">
    <source>
        <dbReference type="Pfam" id="PF00732"/>
    </source>
</evidence>